<keyword evidence="1" id="KW-0444">Lipid biosynthesis</keyword>
<evidence type="ECO:0000313" key="5">
    <source>
        <dbReference type="EMBL" id="ROV58612.1"/>
    </source>
</evidence>
<dbReference type="AlphaFoldDB" id="A0A3N3DW39"/>
<keyword evidence="2" id="KW-0378">Hydrolase</keyword>
<accession>A0A3N3DW39</accession>
<sequence>MNFLAHLHIAHVSNSSLMGNLLGDFVKGDPDKQYSQIVSQGIRLHRFVDSYTDSHSVMREAKSYFSPETRRFAGIALDVMWDHYLATNWKLYHDRPLNDFCRFAEREVKLEQHQSATISELPNRYLQMTTRMWQGQWLQSYQTLENIEFALQRMSHRSPRMAPLAECFAPLSTHYAELESLFVDFYPELLQVSRDFTYSSGK</sequence>
<proteinExistence type="predicted"/>
<dbReference type="GO" id="GO:0006633">
    <property type="term" value="P:fatty acid biosynthetic process"/>
    <property type="evidence" value="ECO:0007669"/>
    <property type="project" value="UniProtKB-KW"/>
</dbReference>
<dbReference type="GO" id="GO:0008770">
    <property type="term" value="F:[acyl-carrier-protein] phosphodiesterase activity"/>
    <property type="evidence" value="ECO:0007669"/>
    <property type="project" value="InterPro"/>
</dbReference>
<keyword evidence="3" id="KW-0443">Lipid metabolism</keyword>
<dbReference type="PANTHER" id="PTHR38764:SF1">
    <property type="entry name" value="ACYL CARRIER PROTEIN PHOSPHODIESTERASE"/>
    <property type="match status" value="1"/>
</dbReference>
<evidence type="ECO:0000256" key="1">
    <source>
        <dbReference type="ARBA" id="ARBA00022516"/>
    </source>
</evidence>
<evidence type="ECO:0000256" key="4">
    <source>
        <dbReference type="ARBA" id="ARBA00023160"/>
    </source>
</evidence>
<keyword evidence="4" id="KW-0276">Fatty acid metabolism</keyword>
<reference evidence="5 6" key="1">
    <citation type="submission" date="2018-11" db="EMBL/GenBank/DDBJ databases">
        <title>Vibrio ponticus strain CAIM 1751 pathogenic for the snapper Lutjanus guttatus.</title>
        <authorList>
            <person name="Soto-Rodriguez S."/>
            <person name="Lozano-Olvera R."/>
            <person name="Gomez-Gil B."/>
        </authorList>
    </citation>
    <scope>NUCLEOTIDE SEQUENCE [LARGE SCALE GENOMIC DNA]</scope>
    <source>
        <strain evidence="5 6">CAIM 1751</strain>
    </source>
</reference>
<evidence type="ECO:0000313" key="6">
    <source>
        <dbReference type="Proteomes" id="UP000278792"/>
    </source>
</evidence>
<comment type="caution">
    <text evidence="5">The sequence shown here is derived from an EMBL/GenBank/DDBJ whole genome shotgun (WGS) entry which is preliminary data.</text>
</comment>
<dbReference type="RefSeq" id="WP_123783078.1">
    <property type="nucleotide sequence ID" value="NZ_RKIK01000070.1"/>
</dbReference>
<evidence type="ECO:0000256" key="2">
    <source>
        <dbReference type="ARBA" id="ARBA00022801"/>
    </source>
</evidence>
<dbReference type="PANTHER" id="PTHR38764">
    <property type="entry name" value="ACYL CARRIER PROTEIN PHOSPHODIESTERASE"/>
    <property type="match status" value="1"/>
</dbReference>
<organism evidence="5 6">
    <name type="scientific">Vibrio ponticus</name>
    <dbReference type="NCBI Taxonomy" id="265668"/>
    <lineage>
        <taxon>Bacteria</taxon>
        <taxon>Pseudomonadati</taxon>
        <taxon>Pseudomonadota</taxon>
        <taxon>Gammaproteobacteria</taxon>
        <taxon>Vibrionales</taxon>
        <taxon>Vibrionaceae</taxon>
        <taxon>Vibrio</taxon>
    </lineage>
</organism>
<dbReference type="Proteomes" id="UP000278792">
    <property type="component" value="Unassembled WGS sequence"/>
</dbReference>
<dbReference type="Pfam" id="PF04336">
    <property type="entry name" value="ACP_PD"/>
    <property type="match status" value="1"/>
</dbReference>
<dbReference type="PIRSF" id="PIRSF011489">
    <property type="entry name" value="DUF479"/>
    <property type="match status" value="1"/>
</dbReference>
<dbReference type="EMBL" id="RKIK01000070">
    <property type="protein sequence ID" value="ROV58612.1"/>
    <property type="molecule type" value="Genomic_DNA"/>
</dbReference>
<protein>
    <submittedName>
        <fullName evidence="5">DUF479 domain-containing protein</fullName>
    </submittedName>
</protein>
<gene>
    <name evidence="5" type="ORF">EGH82_17645</name>
</gene>
<evidence type="ECO:0000256" key="3">
    <source>
        <dbReference type="ARBA" id="ARBA00023098"/>
    </source>
</evidence>
<keyword evidence="4" id="KW-0275">Fatty acid biosynthesis</keyword>
<name>A0A3N3DW39_9VIBR</name>
<dbReference type="InterPro" id="IPR007431">
    <property type="entry name" value="ACP_PD"/>
</dbReference>